<evidence type="ECO:0000313" key="4">
    <source>
        <dbReference type="Proteomes" id="UP001213623"/>
    </source>
</evidence>
<dbReference type="Pfam" id="PF00551">
    <property type="entry name" value="Formyl_trans_N"/>
    <property type="match status" value="1"/>
</dbReference>
<dbReference type="PANTHER" id="PTHR11138:SF5">
    <property type="entry name" value="METHIONYL-TRNA FORMYLTRANSFERASE, MITOCHONDRIAL"/>
    <property type="match status" value="1"/>
</dbReference>
<dbReference type="CDD" id="cd08646">
    <property type="entry name" value="FMT_core_Met-tRNA-FMT_N"/>
    <property type="match status" value="1"/>
</dbReference>
<dbReference type="InterPro" id="IPR002376">
    <property type="entry name" value="Formyl_transf_N"/>
</dbReference>
<gene>
    <name evidence="3" type="primary">FMT1</name>
    <name evidence="3" type="ORF">MNAN1_002940</name>
</gene>
<dbReference type="PANTHER" id="PTHR11138">
    <property type="entry name" value="METHIONYL-TRNA FORMYLTRANSFERASE"/>
    <property type="match status" value="1"/>
</dbReference>
<name>A0AAF0ET96_9BASI</name>
<dbReference type="GO" id="GO:0005739">
    <property type="term" value="C:mitochondrion"/>
    <property type="evidence" value="ECO:0007669"/>
    <property type="project" value="TreeGrafter"/>
</dbReference>
<keyword evidence="4" id="KW-1185">Reference proteome</keyword>
<accession>A0AAF0ET96</accession>
<evidence type="ECO:0000259" key="2">
    <source>
        <dbReference type="Pfam" id="PF00551"/>
    </source>
</evidence>
<dbReference type="InterPro" id="IPR041711">
    <property type="entry name" value="Met-tRNA-FMT_N"/>
</dbReference>
<organism evidence="3 4">
    <name type="scientific">Malassezia nana</name>
    <dbReference type="NCBI Taxonomy" id="180528"/>
    <lineage>
        <taxon>Eukaryota</taxon>
        <taxon>Fungi</taxon>
        <taxon>Dikarya</taxon>
        <taxon>Basidiomycota</taxon>
        <taxon>Ustilaginomycotina</taxon>
        <taxon>Malasseziomycetes</taxon>
        <taxon>Malasseziales</taxon>
        <taxon>Malasseziaceae</taxon>
        <taxon>Malassezia</taxon>
    </lineage>
</organism>
<dbReference type="SUPFAM" id="SSF53328">
    <property type="entry name" value="Formyltransferase"/>
    <property type="match status" value="1"/>
</dbReference>
<dbReference type="InterPro" id="IPR036477">
    <property type="entry name" value="Formyl_transf_N_sf"/>
</dbReference>
<evidence type="ECO:0000256" key="1">
    <source>
        <dbReference type="ARBA" id="ARBA00012261"/>
    </source>
</evidence>
<dbReference type="AlphaFoldDB" id="A0AAF0ET96"/>
<evidence type="ECO:0000313" key="3">
    <source>
        <dbReference type="EMBL" id="WFD27932.1"/>
    </source>
</evidence>
<dbReference type="EC" id="2.1.2.9" evidence="1"/>
<protein>
    <recommendedName>
        <fullName evidence="1">methionyl-tRNA formyltransferase</fullName>
        <ecNumber evidence="1">2.1.2.9</ecNumber>
    </recommendedName>
</protein>
<dbReference type="GO" id="GO:0004479">
    <property type="term" value="F:methionyl-tRNA formyltransferase activity"/>
    <property type="evidence" value="ECO:0007669"/>
    <property type="project" value="UniProtKB-EC"/>
</dbReference>
<dbReference type="EMBL" id="CP119896">
    <property type="protein sequence ID" value="WFD27932.1"/>
    <property type="molecule type" value="Genomic_DNA"/>
</dbReference>
<feature type="domain" description="Formyl transferase N-terminal" evidence="2">
    <location>
        <begin position="55"/>
        <end position="199"/>
    </location>
</feature>
<proteinExistence type="predicted"/>
<sequence length="287" mass="31398">MQTVSCAQPPPYDALFCGTDAFARVVLEALVARPDLCRSLHVLTPPDVKHAWGGKRMRVSPVKQLAEAHKCPTLLLPPGGLDDLVLPREMTMSTAPLLLTASFGHRIPPSLLARFPHASHTLNLHPSMLPDLRGAAPIQWAIARQYTSTGITVQQLHPTAFDHGGILQQVAAPVPQGVTYTELEAQLAHRGAQLLVDVLSDLPHYSAQVTAQDSQRATRAPRLQPKFSILRWERWSAAQCDARMRAFGYMVRTALLTTATIDDDAGARRAHALPTRRMCVPSRLSTA</sequence>
<keyword evidence="3" id="KW-0808">Transferase</keyword>
<dbReference type="Proteomes" id="UP001213623">
    <property type="component" value="Chromosome 5"/>
</dbReference>
<dbReference type="Gene3D" id="3.40.50.12230">
    <property type="match status" value="1"/>
</dbReference>
<reference evidence="3" key="1">
    <citation type="submission" date="2023-03" db="EMBL/GenBank/DDBJ databases">
        <title>Mating type loci evolution in Malassezia.</title>
        <authorList>
            <person name="Coelho M.A."/>
        </authorList>
    </citation>
    <scope>NUCLEOTIDE SEQUENCE</scope>
    <source>
        <strain evidence="3">CBS 9557</strain>
    </source>
</reference>